<feature type="compositionally biased region" description="Low complexity" evidence="1">
    <location>
        <begin position="72"/>
        <end position="85"/>
    </location>
</feature>
<feature type="chain" id="PRO_5030736068" evidence="2">
    <location>
        <begin position="20"/>
        <end position="96"/>
    </location>
</feature>
<sequence length="96" mass="9880">MRIFYAIAMIALLAGPAAAQQTVPKYGEPDPDKTPAQIEADKRAERAYQKALGNVPAGAPTDPWGNVRSDAAPKPAAKPAKGAKPVNPTTSAGSAK</sequence>
<evidence type="ECO:0000256" key="2">
    <source>
        <dbReference type="SAM" id="SignalP"/>
    </source>
</evidence>
<comment type="caution">
    <text evidence="3">The sequence shown here is derived from an EMBL/GenBank/DDBJ whole genome shotgun (WGS) entry which is preliminary data.</text>
</comment>
<organism evidence="3 4">
    <name type="scientific">Rhodopseudomonas rhenobacensis</name>
    <dbReference type="NCBI Taxonomy" id="87461"/>
    <lineage>
        <taxon>Bacteria</taxon>
        <taxon>Pseudomonadati</taxon>
        <taxon>Pseudomonadota</taxon>
        <taxon>Alphaproteobacteria</taxon>
        <taxon>Hyphomicrobiales</taxon>
        <taxon>Nitrobacteraceae</taxon>
        <taxon>Rhodopseudomonas</taxon>
    </lineage>
</organism>
<dbReference type="RefSeq" id="WP_184255201.1">
    <property type="nucleotide sequence ID" value="NZ_JACHIH010000004.1"/>
</dbReference>
<reference evidence="3 4" key="1">
    <citation type="submission" date="2020-08" db="EMBL/GenBank/DDBJ databases">
        <title>Genomic Encyclopedia of Type Strains, Phase IV (KMG-IV): sequencing the most valuable type-strain genomes for metagenomic binning, comparative biology and taxonomic classification.</title>
        <authorList>
            <person name="Goeker M."/>
        </authorList>
    </citation>
    <scope>NUCLEOTIDE SEQUENCE [LARGE SCALE GENOMIC DNA]</scope>
    <source>
        <strain evidence="3 4">DSM 12706</strain>
    </source>
</reference>
<proteinExistence type="predicted"/>
<dbReference type="AlphaFoldDB" id="A0A7W8DY25"/>
<name>A0A7W8DY25_9BRAD</name>
<protein>
    <submittedName>
        <fullName evidence="3">Uncharacterized protein</fullName>
    </submittedName>
</protein>
<evidence type="ECO:0000256" key="1">
    <source>
        <dbReference type="SAM" id="MobiDB-lite"/>
    </source>
</evidence>
<dbReference type="EMBL" id="JACHIH010000004">
    <property type="protein sequence ID" value="MBB5046385.1"/>
    <property type="molecule type" value="Genomic_DNA"/>
</dbReference>
<gene>
    <name evidence="3" type="ORF">HNR60_001130</name>
</gene>
<dbReference type="Proteomes" id="UP000542353">
    <property type="component" value="Unassembled WGS sequence"/>
</dbReference>
<keyword evidence="4" id="KW-1185">Reference proteome</keyword>
<evidence type="ECO:0000313" key="3">
    <source>
        <dbReference type="EMBL" id="MBB5046385.1"/>
    </source>
</evidence>
<feature type="signal peptide" evidence="2">
    <location>
        <begin position="1"/>
        <end position="19"/>
    </location>
</feature>
<keyword evidence="2" id="KW-0732">Signal</keyword>
<accession>A0A7W8DY25</accession>
<evidence type="ECO:0000313" key="4">
    <source>
        <dbReference type="Proteomes" id="UP000542353"/>
    </source>
</evidence>
<feature type="region of interest" description="Disordered" evidence="1">
    <location>
        <begin position="52"/>
        <end position="96"/>
    </location>
</feature>
<feature type="compositionally biased region" description="Polar residues" evidence="1">
    <location>
        <begin position="87"/>
        <end position="96"/>
    </location>
</feature>